<evidence type="ECO:0000313" key="3">
    <source>
        <dbReference type="Proteomes" id="UP000218327"/>
    </source>
</evidence>
<feature type="transmembrane region" description="Helical" evidence="1">
    <location>
        <begin position="6"/>
        <end position="26"/>
    </location>
</feature>
<evidence type="ECO:0000313" key="2">
    <source>
        <dbReference type="EMBL" id="PCJ18262.1"/>
    </source>
</evidence>
<keyword evidence="1" id="KW-0472">Membrane</keyword>
<dbReference type="AlphaFoldDB" id="A0A2A5AG05"/>
<reference evidence="3" key="1">
    <citation type="submission" date="2017-08" db="EMBL/GenBank/DDBJ databases">
        <title>A dynamic microbial community with high functional redundancy inhabits the cold, oxic subseafloor aquifer.</title>
        <authorList>
            <person name="Tully B.J."/>
            <person name="Wheat C.G."/>
            <person name="Glazer B.T."/>
            <person name="Huber J.A."/>
        </authorList>
    </citation>
    <scope>NUCLEOTIDE SEQUENCE [LARGE SCALE GENOMIC DNA]</scope>
</reference>
<gene>
    <name evidence="2" type="ORF">COA96_16715</name>
</gene>
<accession>A0A2A5AG05</accession>
<evidence type="ECO:0000256" key="1">
    <source>
        <dbReference type="SAM" id="Phobius"/>
    </source>
</evidence>
<protein>
    <submittedName>
        <fullName evidence="2">Uncharacterized protein</fullName>
    </submittedName>
</protein>
<dbReference type="Proteomes" id="UP000218327">
    <property type="component" value="Unassembled WGS sequence"/>
</dbReference>
<keyword evidence="1" id="KW-0812">Transmembrane</keyword>
<name>A0A2A5AG05_9GAMM</name>
<proteinExistence type="predicted"/>
<dbReference type="EMBL" id="NVVJ01000101">
    <property type="protein sequence ID" value="PCJ18262.1"/>
    <property type="molecule type" value="Genomic_DNA"/>
</dbReference>
<organism evidence="2 3">
    <name type="scientific">SAR86 cluster bacterium</name>
    <dbReference type="NCBI Taxonomy" id="2030880"/>
    <lineage>
        <taxon>Bacteria</taxon>
        <taxon>Pseudomonadati</taxon>
        <taxon>Pseudomonadota</taxon>
        <taxon>Gammaproteobacteria</taxon>
        <taxon>SAR86 cluster</taxon>
    </lineage>
</organism>
<sequence length="141" mass="16396">MPGLNVPDWIVKFSVMSIFALQIWLVQQVYSLDKKVDMNIANLDARMIVVDTLERQVPSNSRTLASHTEQLASTTGQLFKYTNEQNATRRELRSDIIDATAGRFTLSDWNRERKNIELKFQLYKSQVVQLQNQLGNRHQDR</sequence>
<comment type="caution">
    <text evidence="2">The sequence shown here is derived from an EMBL/GenBank/DDBJ whole genome shotgun (WGS) entry which is preliminary data.</text>
</comment>
<keyword evidence="1" id="KW-1133">Transmembrane helix</keyword>